<sequence length="320" mass="34466">MADFGASFVRVKLDLHCAVPHQGTRDLVWIVADRSKIATIEQFILLVRSQYGLPKEIELYLDDALLPHGEPTVILKDGDTVRSVGVIKQQSSSDSQGDNSPEPLPATDQPIKDVAWVLSESSDGAKVDSEPAVEVGGVVGKAWRDHPYTSKSTTDQSATPCFPAPQSTLNGGPSSSIPVHPKTMGTSVATPDSFLRGMRCRGKKQRRRRRPTKKAYVDKCTQTLVSVIFPPLASVRSPVQLGRQHCLGGNTPGDLQNNALSAPARKPPCIVHVAKSTKRAREQESLQAGKNGQDQQVPAKASRCSSAPRPPDIAMPEAES</sequence>
<keyword evidence="2" id="KW-1185">Reference proteome</keyword>
<accession>A0ACB7TAB8</accession>
<comment type="caution">
    <text evidence="1">The sequence shown here is derived from an EMBL/GenBank/DDBJ whole genome shotgun (WGS) entry which is preliminary data.</text>
</comment>
<name>A0ACB7TAB8_HYAAI</name>
<organism evidence="1 2">
    <name type="scientific">Hyalomma asiaticum</name>
    <name type="common">Tick</name>
    <dbReference type="NCBI Taxonomy" id="266040"/>
    <lineage>
        <taxon>Eukaryota</taxon>
        <taxon>Metazoa</taxon>
        <taxon>Ecdysozoa</taxon>
        <taxon>Arthropoda</taxon>
        <taxon>Chelicerata</taxon>
        <taxon>Arachnida</taxon>
        <taxon>Acari</taxon>
        <taxon>Parasitiformes</taxon>
        <taxon>Ixodida</taxon>
        <taxon>Ixodoidea</taxon>
        <taxon>Ixodidae</taxon>
        <taxon>Hyalomminae</taxon>
        <taxon>Hyalomma</taxon>
    </lineage>
</organism>
<evidence type="ECO:0000313" key="1">
    <source>
        <dbReference type="EMBL" id="KAH6943109.1"/>
    </source>
</evidence>
<gene>
    <name evidence="1" type="ORF">HPB50_016013</name>
</gene>
<reference evidence="1" key="1">
    <citation type="submission" date="2020-05" db="EMBL/GenBank/DDBJ databases">
        <title>Large-scale comparative analyses of tick genomes elucidate their genetic diversity and vector capacities.</title>
        <authorList>
            <person name="Jia N."/>
            <person name="Wang J."/>
            <person name="Shi W."/>
            <person name="Du L."/>
            <person name="Sun Y."/>
            <person name="Zhan W."/>
            <person name="Jiang J."/>
            <person name="Wang Q."/>
            <person name="Zhang B."/>
            <person name="Ji P."/>
            <person name="Sakyi L.B."/>
            <person name="Cui X."/>
            <person name="Yuan T."/>
            <person name="Jiang B."/>
            <person name="Yang W."/>
            <person name="Lam T.T.-Y."/>
            <person name="Chang Q."/>
            <person name="Ding S."/>
            <person name="Wang X."/>
            <person name="Zhu J."/>
            <person name="Ruan X."/>
            <person name="Zhao L."/>
            <person name="Wei J."/>
            <person name="Que T."/>
            <person name="Du C."/>
            <person name="Cheng J."/>
            <person name="Dai P."/>
            <person name="Han X."/>
            <person name="Huang E."/>
            <person name="Gao Y."/>
            <person name="Liu J."/>
            <person name="Shao H."/>
            <person name="Ye R."/>
            <person name="Li L."/>
            <person name="Wei W."/>
            <person name="Wang X."/>
            <person name="Wang C."/>
            <person name="Yang T."/>
            <person name="Huo Q."/>
            <person name="Li W."/>
            <person name="Guo W."/>
            <person name="Chen H."/>
            <person name="Zhou L."/>
            <person name="Ni X."/>
            <person name="Tian J."/>
            <person name="Zhou Y."/>
            <person name="Sheng Y."/>
            <person name="Liu T."/>
            <person name="Pan Y."/>
            <person name="Xia L."/>
            <person name="Li J."/>
            <person name="Zhao F."/>
            <person name="Cao W."/>
        </authorList>
    </citation>
    <scope>NUCLEOTIDE SEQUENCE</scope>
    <source>
        <strain evidence="1">Hyas-2018</strain>
    </source>
</reference>
<dbReference type="EMBL" id="CM023490">
    <property type="protein sequence ID" value="KAH6943109.1"/>
    <property type="molecule type" value="Genomic_DNA"/>
</dbReference>
<evidence type="ECO:0000313" key="2">
    <source>
        <dbReference type="Proteomes" id="UP000821845"/>
    </source>
</evidence>
<protein>
    <submittedName>
        <fullName evidence="1">Uncharacterized protein</fullName>
    </submittedName>
</protein>
<dbReference type="Proteomes" id="UP000821845">
    <property type="component" value="Chromosome 10"/>
</dbReference>
<proteinExistence type="predicted"/>